<gene>
    <name evidence="1" type="ORF">SDC9_191548</name>
</gene>
<dbReference type="AlphaFoldDB" id="A0A645HY95"/>
<name>A0A645HY95_9ZZZZ</name>
<sequence length="68" mass="7462">MLWSENMGIATPINAAMAPPPTQLCTAVHPQAIIDLEKVGNWVPLFPKVILEKMGNGIPYFVPILEFS</sequence>
<protein>
    <submittedName>
        <fullName evidence="1">Uncharacterized protein</fullName>
    </submittedName>
</protein>
<accession>A0A645HY95</accession>
<dbReference type="EMBL" id="VSSQ01102768">
    <property type="protein sequence ID" value="MPN43987.1"/>
    <property type="molecule type" value="Genomic_DNA"/>
</dbReference>
<evidence type="ECO:0000313" key="1">
    <source>
        <dbReference type="EMBL" id="MPN43987.1"/>
    </source>
</evidence>
<organism evidence="1">
    <name type="scientific">bioreactor metagenome</name>
    <dbReference type="NCBI Taxonomy" id="1076179"/>
    <lineage>
        <taxon>unclassified sequences</taxon>
        <taxon>metagenomes</taxon>
        <taxon>ecological metagenomes</taxon>
    </lineage>
</organism>
<reference evidence="1" key="1">
    <citation type="submission" date="2019-08" db="EMBL/GenBank/DDBJ databases">
        <authorList>
            <person name="Kucharzyk K."/>
            <person name="Murdoch R.W."/>
            <person name="Higgins S."/>
            <person name="Loffler F."/>
        </authorList>
    </citation>
    <scope>NUCLEOTIDE SEQUENCE</scope>
</reference>
<comment type="caution">
    <text evidence="1">The sequence shown here is derived from an EMBL/GenBank/DDBJ whole genome shotgun (WGS) entry which is preliminary data.</text>
</comment>
<proteinExistence type="predicted"/>